<reference evidence="3" key="1">
    <citation type="submission" date="2023-07" db="EMBL/GenBank/DDBJ databases">
        <authorList>
            <consortium name="AG Swart"/>
            <person name="Singh M."/>
            <person name="Singh A."/>
            <person name="Seah K."/>
            <person name="Emmerich C."/>
        </authorList>
    </citation>
    <scope>NUCLEOTIDE SEQUENCE</scope>
    <source>
        <strain evidence="3">DP1</strain>
    </source>
</reference>
<keyword evidence="4" id="KW-1185">Reference proteome</keyword>
<dbReference type="EMBL" id="CAMPGE010016591">
    <property type="protein sequence ID" value="CAI2375137.1"/>
    <property type="molecule type" value="Genomic_DNA"/>
</dbReference>
<feature type="coiled-coil region" evidence="1">
    <location>
        <begin position="72"/>
        <end position="106"/>
    </location>
</feature>
<name>A0AAD1XM20_EUPCR</name>
<keyword evidence="1" id="KW-0175">Coiled coil</keyword>
<dbReference type="Proteomes" id="UP001295684">
    <property type="component" value="Unassembled WGS sequence"/>
</dbReference>
<comment type="caution">
    <text evidence="3">The sequence shown here is derived from an EMBL/GenBank/DDBJ whole genome shotgun (WGS) entry which is preliminary data.</text>
</comment>
<gene>
    <name evidence="3" type="ORF">ECRASSUSDP1_LOCUS16497</name>
</gene>
<dbReference type="AlphaFoldDB" id="A0AAD1XM20"/>
<feature type="compositionally biased region" description="Basic and acidic residues" evidence="2">
    <location>
        <begin position="125"/>
        <end position="143"/>
    </location>
</feature>
<organism evidence="3 4">
    <name type="scientific">Euplotes crassus</name>
    <dbReference type="NCBI Taxonomy" id="5936"/>
    <lineage>
        <taxon>Eukaryota</taxon>
        <taxon>Sar</taxon>
        <taxon>Alveolata</taxon>
        <taxon>Ciliophora</taxon>
        <taxon>Intramacronucleata</taxon>
        <taxon>Spirotrichea</taxon>
        <taxon>Hypotrichia</taxon>
        <taxon>Euplotida</taxon>
        <taxon>Euplotidae</taxon>
        <taxon>Moneuplotes</taxon>
    </lineage>
</organism>
<accession>A0AAD1XM20</accession>
<sequence length="143" mass="17344">MPNTTTTSSFCEYSDEFSLNRETRWKRSVIRDHYETSKLAEETLRESRKARMIMEHSLDSTRDTLNIWRDFEENYNHSILNLKERIKSHEAQEKRKQERKIKLEIRRIHLSRPTQISLLRKSQRKPIENSKIHSEGLKSLKFR</sequence>
<protein>
    <submittedName>
        <fullName evidence="3">Uncharacterized protein</fullName>
    </submittedName>
</protein>
<evidence type="ECO:0000256" key="2">
    <source>
        <dbReference type="SAM" id="MobiDB-lite"/>
    </source>
</evidence>
<evidence type="ECO:0000256" key="1">
    <source>
        <dbReference type="SAM" id="Coils"/>
    </source>
</evidence>
<evidence type="ECO:0000313" key="4">
    <source>
        <dbReference type="Proteomes" id="UP001295684"/>
    </source>
</evidence>
<evidence type="ECO:0000313" key="3">
    <source>
        <dbReference type="EMBL" id="CAI2375137.1"/>
    </source>
</evidence>
<proteinExistence type="predicted"/>
<feature type="region of interest" description="Disordered" evidence="2">
    <location>
        <begin position="119"/>
        <end position="143"/>
    </location>
</feature>